<accession>A0AAJ0DB45</accession>
<dbReference type="PANTHER" id="PTHR21310:SF58">
    <property type="entry name" value="AMINOGLYCOSIDE PHOSPHOTRANSFERASE DOMAIN-CONTAINING PROTEIN"/>
    <property type="match status" value="1"/>
</dbReference>
<dbReference type="Pfam" id="PF01636">
    <property type="entry name" value="APH"/>
    <property type="match status" value="1"/>
</dbReference>
<dbReference type="PANTHER" id="PTHR21310">
    <property type="entry name" value="AMINOGLYCOSIDE PHOSPHOTRANSFERASE-RELATED-RELATED"/>
    <property type="match status" value="1"/>
</dbReference>
<sequence>MVRSAVNAASTSHTAPGILVSGQSSECRIARSERGVCKAESRVRVEESRALKFAHSLQLPVPAVHEVNASGQQTEILMDFVDGECLEEAWLSMNSEQKRSVAEQIGHIVTTMRQAASDQCSIGAFGGPARDCRQITDYSGRPFANEAEFNTFVLDLLRGTPSLIRSTLAEALNVDSQIVLTHGDLTPRNIIVKGDRVQALLDWEYAGWYPEYWEYMKFFDRPTDCKDWKEYAEIIFGTQYPKQLLTFQAMARWQKP</sequence>
<name>A0AAJ0DB45_9PEZI</name>
<dbReference type="InterPro" id="IPR002575">
    <property type="entry name" value="Aminoglycoside_PTrfase"/>
</dbReference>
<proteinExistence type="predicted"/>
<reference evidence="2" key="1">
    <citation type="submission" date="2023-04" db="EMBL/GenBank/DDBJ databases">
        <title>Black Yeasts Isolated from many extreme environments.</title>
        <authorList>
            <person name="Coleine C."/>
            <person name="Stajich J.E."/>
            <person name="Selbmann L."/>
        </authorList>
    </citation>
    <scope>NUCLEOTIDE SEQUENCE</scope>
    <source>
        <strain evidence="2">CCFEE 5312</strain>
    </source>
</reference>
<dbReference type="InterPro" id="IPR011009">
    <property type="entry name" value="Kinase-like_dom_sf"/>
</dbReference>
<dbReference type="EMBL" id="JAWDJX010000030">
    <property type="protein sequence ID" value="KAK3050662.1"/>
    <property type="molecule type" value="Genomic_DNA"/>
</dbReference>
<dbReference type="Gene3D" id="3.90.1200.10">
    <property type="match status" value="1"/>
</dbReference>
<evidence type="ECO:0000313" key="3">
    <source>
        <dbReference type="Proteomes" id="UP001271007"/>
    </source>
</evidence>
<protein>
    <recommendedName>
        <fullName evidence="1">Aminoglycoside phosphotransferase domain-containing protein</fullName>
    </recommendedName>
</protein>
<dbReference type="AlphaFoldDB" id="A0AAJ0DB45"/>
<dbReference type="SUPFAM" id="SSF56112">
    <property type="entry name" value="Protein kinase-like (PK-like)"/>
    <property type="match status" value="1"/>
</dbReference>
<gene>
    <name evidence="2" type="ORF">LTR09_008028</name>
</gene>
<dbReference type="Proteomes" id="UP001271007">
    <property type="component" value="Unassembled WGS sequence"/>
</dbReference>
<comment type="caution">
    <text evidence="2">The sequence shown here is derived from an EMBL/GenBank/DDBJ whole genome shotgun (WGS) entry which is preliminary data.</text>
</comment>
<feature type="domain" description="Aminoglycoside phosphotransferase" evidence="1">
    <location>
        <begin position="46"/>
        <end position="219"/>
    </location>
</feature>
<keyword evidence="3" id="KW-1185">Reference proteome</keyword>
<evidence type="ECO:0000259" key="1">
    <source>
        <dbReference type="Pfam" id="PF01636"/>
    </source>
</evidence>
<organism evidence="2 3">
    <name type="scientific">Extremus antarcticus</name>
    <dbReference type="NCBI Taxonomy" id="702011"/>
    <lineage>
        <taxon>Eukaryota</taxon>
        <taxon>Fungi</taxon>
        <taxon>Dikarya</taxon>
        <taxon>Ascomycota</taxon>
        <taxon>Pezizomycotina</taxon>
        <taxon>Dothideomycetes</taxon>
        <taxon>Dothideomycetidae</taxon>
        <taxon>Mycosphaerellales</taxon>
        <taxon>Extremaceae</taxon>
        <taxon>Extremus</taxon>
    </lineage>
</organism>
<dbReference type="InterPro" id="IPR051678">
    <property type="entry name" value="AGP_Transferase"/>
</dbReference>
<dbReference type="CDD" id="cd05120">
    <property type="entry name" value="APH_ChoK_like"/>
    <property type="match status" value="1"/>
</dbReference>
<evidence type="ECO:0000313" key="2">
    <source>
        <dbReference type="EMBL" id="KAK3050662.1"/>
    </source>
</evidence>